<comment type="caution">
    <text evidence="2">The sequence shown here is derived from an EMBL/GenBank/DDBJ whole genome shotgun (WGS) entry which is preliminary data.</text>
</comment>
<proteinExistence type="predicted"/>
<dbReference type="GO" id="GO:0000156">
    <property type="term" value="F:phosphorelay response regulator activity"/>
    <property type="evidence" value="ECO:0007669"/>
    <property type="project" value="InterPro"/>
</dbReference>
<dbReference type="Proteomes" id="UP000217918">
    <property type="component" value="Unassembled WGS sequence"/>
</dbReference>
<evidence type="ECO:0000313" key="2">
    <source>
        <dbReference type="EMBL" id="PBQ23175.1"/>
    </source>
</evidence>
<feature type="domain" description="HTH LytTR-type" evidence="1">
    <location>
        <begin position="55"/>
        <end position="158"/>
    </location>
</feature>
<dbReference type="Pfam" id="PF04397">
    <property type="entry name" value="LytTR"/>
    <property type="match status" value="1"/>
</dbReference>
<organism evidence="2 3">
    <name type="scientific">Levilactobacillus brevis</name>
    <name type="common">Lactobacillus brevis</name>
    <dbReference type="NCBI Taxonomy" id="1580"/>
    <lineage>
        <taxon>Bacteria</taxon>
        <taxon>Bacillati</taxon>
        <taxon>Bacillota</taxon>
        <taxon>Bacilli</taxon>
        <taxon>Lactobacillales</taxon>
        <taxon>Lactobacillaceae</taxon>
        <taxon>Levilactobacillus</taxon>
    </lineage>
</organism>
<dbReference type="EMBL" id="NVYO01000001">
    <property type="protein sequence ID" value="PBQ23175.1"/>
    <property type="molecule type" value="Genomic_DNA"/>
</dbReference>
<dbReference type="PANTHER" id="PTHR37299">
    <property type="entry name" value="TRANSCRIPTIONAL REGULATOR-RELATED"/>
    <property type="match status" value="1"/>
</dbReference>
<dbReference type="AlphaFoldDB" id="A0A2A3TWA5"/>
<dbReference type="Gene3D" id="2.40.50.1020">
    <property type="entry name" value="LytTr DNA-binding domain"/>
    <property type="match status" value="1"/>
</dbReference>
<evidence type="ECO:0000313" key="3">
    <source>
        <dbReference type="Proteomes" id="UP000217918"/>
    </source>
</evidence>
<name>A0A2A3TWA5_LEVBR</name>
<dbReference type="SMART" id="SM00850">
    <property type="entry name" value="LytTR"/>
    <property type="match status" value="1"/>
</dbReference>
<sequence length="160" mass="18313">MVNLNVVIGGEDLKIRLEVDDQANEPEITIRANSPQVANALATAFQNATPQYQQIALRQRGQNYQIALQDILFFEAADHQVMAHTADQVFNTRQRLYELADELPANFQRVSKSAILNRQQIFSLTKSVTGNLVRFKHSHKQLYVSRRYYQALKLALERKG</sequence>
<dbReference type="PROSITE" id="PS50930">
    <property type="entry name" value="HTH_LYTTR"/>
    <property type="match status" value="1"/>
</dbReference>
<dbReference type="InterPro" id="IPR046947">
    <property type="entry name" value="LytR-like"/>
</dbReference>
<reference evidence="2 3" key="1">
    <citation type="submission" date="2017-09" db="EMBL/GenBank/DDBJ databases">
        <title>Genome sequence of Lactobacillus brevis D7.</title>
        <authorList>
            <person name="Kwon M.-S."/>
            <person name="Lim S.K."/>
            <person name="Choi H.-J."/>
        </authorList>
    </citation>
    <scope>NUCLEOTIDE SEQUENCE [LARGE SCALE GENOMIC DNA]</scope>
    <source>
        <strain evidence="2 3">D7</strain>
    </source>
</reference>
<evidence type="ECO:0000259" key="1">
    <source>
        <dbReference type="PROSITE" id="PS50930"/>
    </source>
</evidence>
<dbReference type="PANTHER" id="PTHR37299:SF4">
    <property type="entry name" value="TRANSCRIPTIONAL REGULATOR"/>
    <property type="match status" value="1"/>
</dbReference>
<gene>
    <name evidence="2" type="ORF">CNR29_03735</name>
</gene>
<protein>
    <submittedName>
        <fullName evidence="2">LytTR family transcriptional regulator</fullName>
    </submittedName>
</protein>
<dbReference type="InterPro" id="IPR007492">
    <property type="entry name" value="LytTR_DNA-bd_dom"/>
</dbReference>
<accession>A0A2A3TWA5</accession>
<dbReference type="GO" id="GO:0003677">
    <property type="term" value="F:DNA binding"/>
    <property type="evidence" value="ECO:0007669"/>
    <property type="project" value="InterPro"/>
</dbReference>